<evidence type="ECO:0000256" key="2">
    <source>
        <dbReference type="ARBA" id="ARBA00022448"/>
    </source>
</evidence>
<dbReference type="GO" id="GO:0009055">
    <property type="term" value="F:electron transfer activity"/>
    <property type="evidence" value="ECO:0007669"/>
    <property type="project" value="InterPro"/>
</dbReference>
<keyword evidence="9" id="KW-0732">Signal</keyword>
<dbReference type="CDD" id="cd04218">
    <property type="entry name" value="Pseudoazurin"/>
    <property type="match status" value="1"/>
</dbReference>
<keyword evidence="6 8" id="KW-0186">Copper</keyword>
<comment type="cofactor">
    <cofactor evidence="8">
        <name>Cu cation</name>
        <dbReference type="ChEBI" id="CHEBI:23378"/>
    </cofactor>
    <text evidence="8">Binds 1 copper ion per subunit.</text>
</comment>
<evidence type="ECO:0000256" key="1">
    <source>
        <dbReference type="ARBA" id="ARBA00004418"/>
    </source>
</evidence>
<keyword evidence="2" id="KW-0813">Transport</keyword>
<dbReference type="SUPFAM" id="SSF49503">
    <property type="entry name" value="Cupredoxins"/>
    <property type="match status" value="1"/>
</dbReference>
<dbReference type="InterPro" id="IPR002386">
    <property type="entry name" value="Amicyanin/Pseudoazurin"/>
</dbReference>
<feature type="domain" description="Blue (type 1) copper" evidence="10">
    <location>
        <begin position="27"/>
        <end position="113"/>
    </location>
</feature>
<evidence type="ECO:0000256" key="9">
    <source>
        <dbReference type="SAM" id="SignalP"/>
    </source>
</evidence>
<feature type="signal peptide" evidence="9">
    <location>
        <begin position="1"/>
        <end position="21"/>
    </location>
</feature>
<comment type="caution">
    <text evidence="11">The sequence shown here is derived from an EMBL/GenBank/DDBJ whole genome shotgun (WGS) entry which is preliminary data.</text>
</comment>
<evidence type="ECO:0000313" key="12">
    <source>
        <dbReference type="Proteomes" id="UP000541426"/>
    </source>
</evidence>
<accession>A0A7W6DVK5</accession>
<dbReference type="NCBIfam" id="TIGR02375">
    <property type="entry name" value="pseudoazurin"/>
    <property type="match status" value="1"/>
</dbReference>
<sequence>MKLNMIAAAALMALAPVSAMAETIEVKMLNKGEAGVMVFEPRFVSAEVGDTVVFLPVDKGHNAETIKGMVPEGQESFKGKMNKEVSVEVTTEGMIGVECKPHAGMGMVMVIRVGGAEAPEDFLDAKMPRKAKEAFEEILAEGAAS</sequence>
<dbReference type="InterPro" id="IPR012745">
    <property type="entry name" value="Pseudoazurin"/>
</dbReference>
<keyword evidence="3 8" id="KW-0479">Metal-binding</keyword>
<dbReference type="Gene3D" id="2.60.40.420">
    <property type="entry name" value="Cupredoxins - blue copper proteins"/>
    <property type="match status" value="1"/>
</dbReference>
<evidence type="ECO:0000313" key="11">
    <source>
        <dbReference type="EMBL" id="MBB3987777.1"/>
    </source>
</evidence>
<dbReference type="Proteomes" id="UP000541426">
    <property type="component" value="Unassembled WGS sequence"/>
</dbReference>
<protein>
    <recommendedName>
        <fullName evidence="7">Pseudoazurin</fullName>
    </recommendedName>
</protein>
<evidence type="ECO:0000256" key="6">
    <source>
        <dbReference type="ARBA" id="ARBA00023008"/>
    </source>
</evidence>
<dbReference type="PRINTS" id="PR00155">
    <property type="entry name" value="AMICYANIN"/>
</dbReference>
<evidence type="ECO:0000256" key="5">
    <source>
        <dbReference type="ARBA" id="ARBA00022982"/>
    </source>
</evidence>
<feature type="chain" id="PRO_5031449347" description="Pseudoazurin" evidence="9">
    <location>
        <begin position="22"/>
        <end position="145"/>
    </location>
</feature>
<dbReference type="InterPro" id="IPR001235">
    <property type="entry name" value="Copper_blue_Plastocyanin"/>
</dbReference>
<evidence type="ECO:0000256" key="8">
    <source>
        <dbReference type="PIRSR" id="PIRSR602386-1"/>
    </source>
</evidence>
<keyword evidence="12" id="KW-1185">Reference proteome</keyword>
<keyword evidence="4" id="KW-0574">Periplasm</keyword>
<dbReference type="GO" id="GO:0005507">
    <property type="term" value="F:copper ion binding"/>
    <property type="evidence" value="ECO:0007669"/>
    <property type="project" value="UniProtKB-UniRule"/>
</dbReference>
<feature type="binding site" evidence="8">
    <location>
        <position position="61"/>
    </location>
    <ligand>
        <name>Cu cation</name>
        <dbReference type="ChEBI" id="CHEBI:23378"/>
    </ligand>
</feature>
<dbReference type="Pfam" id="PF00127">
    <property type="entry name" value="Copper-bind"/>
    <property type="match status" value="1"/>
</dbReference>
<dbReference type="InterPro" id="IPR008972">
    <property type="entry name" value="Cupredoxin"/>
</dbReference>
<dbReference type="GO" id="GO:0042597">
    <property type="term" value="C:periplasmic space"/>
    <property type="evidence" value="ECO:0007669"/>
    <property type="project" value="UniProtKB-SubCell"/>
</dbReference>
<reference evidence="11 12" key="1">
    <citation type="submission" date="2020-08" db="EMBL/GenBank/DDBJ databases">
        <title>Genomic Encyclopedia of Type Strains, Phase IV (KMG-IV): sequencing the most valuable type-strain genomes for metagenomic binning, comparative biology and taxonomic classification.</title>
        <authorList>
            <person name="Goeker M."/>
        </authorList>
    </citation>
    <scope>NUCLEOTIDE SEQUENCE [LARGE SCALE GENOMIC DNA]</scope>
    <source>
        <strain evidence="11 12">DSM 102235</strain>
    </source>
</reference>
<feature type="binding site" evidence="8">
    <location>
        <position position="99"/>
    </location>
    <ligand>
        <name>Cu cation</name>
        <dbReference type="ChEBI" id="CHEBI:23378"/>
    </ligand>
</feature>
<evidence type="ECO:0000259" key="10">
    <source>
        <dbReference type="Pfam" id="PF00127"/>
    </source>
</evidence>
<organism evidence="11 12">
    <name type="scientific">Sagittula marina</name>
    <dbReference type="NCBI Taxonomy" id="943940"/>
    <lineage>
        <taxon>Bacteria</taxon>
        <taxon>Pseudomonadati</taxon>
        <taxon>Pseudomonadota</taxon>
        <taxon>Alphaproteobacteria</taxon>
        <taxon>Rhodobacterales</taxon>
        <taxon>Roseobacteraceae</taxon>
        <taxon>Sagittula</taxon>
    </lineage>
</organism>
<evidence type="ECO:0000256" key="4">
    <source>
        <dbReference type="ARBA" id="ARBA00022764"/>
    </source>
</evidence>
<dbReference type="EMBL" id="JACIEJ010000013">
    <property type="protein sequence ID" value="MBB3987777.1"/>
    <property type="molecule type" value="Genomic_DNA"/>
</dbReference>
<evidence type="ECO:0000256" key="3">
    <source>
        <dbReference type="ARBA" id="ARBA00022723"/>
    </source>
</evidence>
<comment type="subcellular location">
    <subcellularLocation>
        <location evidence="1">Periplasm</location>
    </subcellularLocation>
</comment>
<name>A0A7W6DVK5_9RHOB</name>
<dbReference type="AlphaFoldDB" id="A0A7W6DVK5"/>
<proteinExistence type="predicted"/>
<keyword evidence="5" id="KW-0249">Electron transport</keyword>
<feature type="binding site" evidence="8">
    <location>
        <position position="102"/>
    </location>
    <ligand>
        <name>Cu cation</name>
        <dbReference type="ChEBI" id="CHEBI:23378"/>
    </ligand>
</feature>
<dbReference type="PRINTS" id="PR00156">
    <property type="entry name" value="COPPERBLUE"/>
</dbReference>
<dbReference type="RefSeq" id="WP_183969175.1">
    <property type="nucleotide sequence ID" value="NZ_JACIEJ010000013.1"/>
</dbReference>
<dbReference type="InterPro" id="IPR000923">
    <property type="entry name" value="BlueCu_1"/>
</dbReference>
<evidence type="ECO:0000256" key="7">
    <source>
        <dbReference type="NCBIfam" id="TIGR02375"/>
    </source>
</evidence>
<feature type="binding site" evidence="8">
    <location>
        <position position="107"/>
    </location>
    <ligand>
        <name>Cu cation</name>
        <dbReference type="ChEBI" id="CHEBI:23378"/>
    </ligand>
</feature>
<gene>
    <name evidence="11" type="ORF">GGQ68_004131</name>
</gene>